<comment type="function">
    <text evidence="5">Component of the CENPA-NAC (nucleosome-associated) complex, a complex that plays a central role in assembly of kinetochore proteins, mitotic progression and chromosome segregation. The CENPA-NAC complex recruits the CENPA-CAD (nucleosome distal) complex and may be involved in incorporation of newly synthesized CENPA into centromeres. CENPC recruits DNA methylation and DNMT3B to both centromeric and pericentromeric satellite repeats and regulates the histone code in these regions.</text>
</comment>
<dbReference type="GO" id="GO:0051315">
    <property type="term" value="P:attachment of mitotic spindle microtubules to kinetochore"/>
    <property type="evidence" value="ECO:0007669"/>
    <property type="project" value="TreeGrafter"/>
</dbReference>
<evidence type="ECO:0000256" key="3">
    <source>
        <dbReference type="ARBA" id="ARBA00023125"/>
    </source>
</evidence>
<keyword evidence="4" id="KW-0539">Nucleus</keyword>
<dbReference type="PANTHER" id="PTHR16684">
    <property type="entry name" value="CENTROMERE PROTEIN C"/>
    <property type="match status" value="1"/>
</dbReference>
<reference evidence="13" key="1">
    <citation type="submission" date="2025-08" db="UniProtKB">
        <authorList>
            <consortium name="RefSeq"/>
        </authorList>
    </citation>
    <scope>IDENTIFICATION</scope>
    <source>
        <tissue evidence="13">Liver</tissue>
    </source>
</reference>
<proteinExistence type="inferred from homology"/>
<dbReference type="PANTHER" id="PTHR16684:SF11">
    <property type="entry name" value="CENTROMERE PROTEIN C"/>
    <property type="match status" value="1"/>
</dbReference>
<dbReference type="GO" id="GO:0005634">
    <property type="term" value="C:nucleus"/>
    <property type="evidence" value="ECO:0007669"/>
    <property type="project" value="UniProtKB-SubCell"/>
</dbReference>
<protein>
    <recommendedName>
        <fullName evidence="7">Centromere protein C</fullName>
    </recommendedName>
    <alternativeName>
        <fullName evidence="8">Centromere autoantigen C</fullName>
    </alternativeName>
    <alternativeName>
        <fullName evidence="9">Centromere protein C 1</fullName>
    </alternativeName>
</protein>
<keyword evidence="3" id="KW-0238">DNA-binding</keyword>
<dbReference type="InterPro" id="IPR025974">
    <property type="entry name" value="Mif2/CENP-C_cupin"/>
</dbReference>
<dbReference type="RefSeq" id="XP_007423311.1">
    <property type="nucleotide sequence ID" value="XM_007423249.2"/>
</dbReference>
<dbReference type="FunFam" id="2.60.120.10:FF:000033">
    <property type="entry name" value="Centromere protein C 1"/>
    <property type="match status" value="1"/>
</dbReference>
<feature type="compositionally biased region" description="Basic and acidic residues" evidence="10">
    <location>
        <begin position="468"/>
        <end position="502"/>
    </location>
</feature>
<dbReference type="GO" id="GO:0005721">
    <property type="term" value="C:pericentric heterochromatin"/>
    <property type="evidence" value="ECO:0007669"/>
    <property type="project" value="UniProtKB-ARBA"/>
</dbReference>
<feature type="compositionally biased region" description="Basic residues" evidence="10">
    <location>
        <begin position="450"/>
        <end position="467"/>
    </location>
</feature>
<feature type="domain" description="Mif2/CENP-C cupin" evidence="11">
    <location>
        <begin position="753"/>
        <end position="835"/>
    </location>
</feature>
<dbReference type="Gene3D" id="2.60.120.10">
    <property type="entry name" value="Jelly Rolls"/>
    <property type="match status" value="1"/>
</dbReference>
<evidence type="ECO:0000256" key="5">
    <source>
        <dbReference type="ARBA" id="ARBA00053516"/>
    </source>
</evidence>
<dbReference type="InterPro" id="IPR011051">
    <property type="entry name" value="RmlC_Cupin_sf"/>
</dbReference>
<evidence type="ECO:0000256" key="4">
    <source>
        <dbReference type="ARBA" id="ARBA00023242"/>
    </source>
</evidence>
<evidence type="ECO:0000259" key="11">
    <source>
        <dbReference type="Pfam" id="PF11699"/>
    </source>
</evidence>
<feature type="compositionally biased region" description="Polar residues" evidence="10">
    <location>
        <begin position="367"/>
        <end position="385"/>
    </location>
</feature>
<dbReference type="Proteomes" id="UP000695026">
    <property type="component" value="Unplaced"/>
</dbReference>
<dbReference type="GO" id="GO:0051455">
    <property type="term" value="P:spindle attachment to meiosis I kinetochore"/>
    <property type="evidence" value="ECO:0007669"/>
    <property type="project" value="TreeGrafter"/>
</dbReference>
<gene>
    <name evidence="13" type="primary">CENPC</name>
</gene>
<dbReference type="OrthoDB" id="1939643at2759"/>
<feature type="compositionally biased region" description="Basic and acidic residues" evidence="10">
    <location>
        <begin position="246"/>
        <end position="265"/>
    </location>
</feature>
<evidence type="ECO:0000256" key="10">
    <source>
        <dbReference type="SAM" id="MobiDB-lite"/>
    </source>
</evidence>
<evidence type="ECO:0000256" key="8">
    <source>
        <dbReference type="ARBA" id="ARBA00082151"/>
    </source>
</evidence>
<dbReference type="Pfam" id="PF11699">
    <property type="entry name" value="CENP-C_C"/>
    <property type="match status" value="1"/>
</dbReference>
<comment type="subunit">
    <text evidence="6">Oligomer. Component of the CENPA-NAC complex, at least composed of CENPA, CENPC, CENPH, CENPM, CENPN, CENPT and CENPU. The CENPA-NAC complex interacts with the CENPA-CAD complex, composed of CENPI, CENPK, CENPL, CENPO, CENPP, CENPQ, CENPR and CENPS. Binds to DAXX. Interacts with DNMT3B. Interacts directly with CENPA. Identified in a centromere complex containing histones H2A, H2B and H4, and at least CENPA, CENPB, CENPC, CENPT, CENPN, HJURP, SUPT16H, SSRP1 and RSF1. Interacts with MEIKIN.</text>
</comment>
<evidence type="ECO:0000313" key="12">
    <source>
        <dbReference type="Proteomes" id="UP000695026"/>
    </source>
</evidence>
<dbReference type="KEGG" id="pbi:103049627"/>
<feature type="region of interest" description="Disordered" evidence="10">
    <location>
        <begin position="547"/>
        <end position="598"/>
    </location>
</feature>
<dbReference type="AlphaFoldDB" id="A0A9F2KVR9"/>
<dbReference type="GeneID" id="103049627"/>
<sequence length="845" mass="95752">MDSLNHLKTTYRPRFFNREGKNKAIDKQGELLECIQDCFETCAKEFTECSPCISCGSSSSLDQVPCHSKKKEQTKLELAKVNPVNNVFNTFNFFLSPARTERFSGSNLSEEILDEDIDVLSLGSPALLGEGEGEEGKKSCVERLCFDEEVFDLHNSKNFSKSKGFCAGKETKKPTSCQIKMSRSLPSLEAMTSALAVRNAAKGAKPEEECEFLIEESFGASSASWISTSRKKQKPQKKRLIAVSFEENKEAQQNNERRKDKRELGKATVPTPVKQIKATVSNVGEIAFDGLQNASRTNEVMAVKNDQSQLAIKTTQEARKQMHSKNRDKDLVEIHNRVYQDPISRKQAQDLIPLLEPEQRLSVQIQPLESRKQSSSQYKLTTQTEVHNENQQECRVSVLSSKDCTQSKNTDIYSENLGSVPKPVPVAQQLCHSTPIRKQKLSSKKQLGTPKKKKKSTVGPRRRKSRRSVSERSLEDDHGEEQLGKKDKNLHPYELRKTDLRRATPQKVKQTSLLKSKDNIYQEDSCEQQHVAEKLLNASARQRNSDGFLPQSWASDEDMNNSGPVCSDEIFTREWNPLNKDGSGSVSPTSTSNVRRSKRIRTKPLEYWQGERVDYKTRASDESSDLEENLNGLKHKLVWPTNTPNVRRTKRIRIKPLEYWRGERVDYKTRASGGFVIGGIVSPEQREPRKPKPKVTRKSVPEMENMHDNSVSLRDPSQPAVVFDKASNQEILLECVNNGSSHVFFIGNEAVSIYKYLSTPSFSAGKMILKPLKEKGYQYSHTDTLVFHISCGKLLLTLYDQNYCLTAGNYFFIPPGNIYNIRNLWNKECVILFTQLKGKGQKSNL</sequence>
<dbReference type="CTD" id="1060"/>
<name>A0A9F2KVR9_PYTBI</name>
<evidence type="ECO:0000256" key="7">
    <source>
        <dbReference type="ARBA" id="ARBA00068530"/>
    </source>
</evidence>
<keyword evidence="12" id="KW-1185">Reference proteome</keyword>
<evidence type="ECO:0000256" key="9">
    <source>
        <dbReference type="ARBA" id="ARBA00083562"/>
    </source>
</evidence>
<feature type="region of interest" description="Disordered" evidence="10">
    <location>
        <begin position="367"/>
        <end position="401"/>
    </location>
</feature>
<feature type="region of interest" description="Disordered" evidence="10">
    <location>
        <begin position="246"/>
        <end position="267"/>
    </location>
</feature>
<evidence type="ECO:0000256" key="6">
    <source>
        <dbReference type="ARBA" id="ARBA00064952"/>
    </source>
</evidence>
<organism evidence="12 13">
    <name type="scientific">Python bivittatus</name>
    <name type="common">Burmese python</name>
    <name type="synonym">Python molurus bivittatus</name>
    <dbReference type="NCBI Taxonomy" id="176946"/>
    <lineage>
        <taxon>Eukaryota</taxon>
        <taxon>Metazoa</taxon>
        <taxon>Chordata</taxon>
        <taxon>Craniata</taxon>
        <taxon>Vertebrata</taxon>
        <taxon>Euteleostomi</taxon>
        <taxon>Lepidosauria</taxon>
        <taxon>Squamata</taxon>
        <taxon>Bifurcata</taxon>
        <taxon>Unidentata</taxon>
        <taxon>Episquamata</taxon>
        <taxon>Toxicofera</taxon>
        <taxon>Serpentes</taxon>
        <taxon>Henophidia</taxon>
        <taxon>Pythonidae</taxon>
        <taxon>Python</taxon>
    </lineage>
</organism>
<comment type="similarity">
    <text evidence="2">Belongs to the CENP-C/MIF2 family.</text>
</comment>
<evidence type="ECO:0000256" key="1">
    <source>
        <dbReference type="ARBA" id="ARBA00004123"/>
    </source>
</evidence>
<feature type="compositionally biased region" description="Polar residues" evidence="10">
    <location>
        <begin position="582"/>
        <end position="594"/>
    </location>
</feature>
<comment type="subcellular location">
    <subcellularLocation>
        <location evidence="1">Nucleus</location>
    </subcellularLocation>
</comment>
<dbReference type="GO" id="GO:0019237">
    <property type="term" value="F:centromeric DNA binding"/>
    <property type="evidence" value="ECO:0007669"/>
    <property type="project" value="InterPro"/>
</dbReference>
<dbReference type="InterPro" id="IPR014710">
    <property type="entry name" value="RmlC-like_jellyroll"/>
</dbReference>
<dbReference type="SUPFAM" id="SSF51182">
    <property type="entry name" value="RmlC-like cupins"/>
    <property type="match status" value="1"/>
</dbReference>
<dbReference type="GO" id="GO:0051382">
    <property type="term" value="P:kinetochore assembly"/>
    <property type="evidence" value="ECO:0007669"/>
    <property type="project" value="InterPro"/>
</dbReference>
<accession>A0A9F2KVR9</accession>
<dbReference type="OMA" id="YRARFCH"/>
<dbReference type="InterPro" id="IPR028386">
    <property type="entry name" value="CENP-C/Mif2/cnp3"/>
</dbReference>
<evidence type="ECO:0000256" key="2">
    <source>
        <dbReference type="ARBA" id="ARBA00010291"/>
    </source>
</evidence>
<evidence type="ECO:0000313" key="13">
    <source>
        <dbReference type="RefSeq" id="XP_007423311.1"/>
    </source>
</evidence>
<feature type="region of interest" description="Disordered" evidence="10">
    <location>
        <begin position="433"/>
        <end position="515"/>
    </location>
</feature>
<dbReference type="GO" id="GO:0000776">
    <property type="term" value="C:kinetochore"/>
    <property type="evidence" value="ECO:0007669"/>
    <property type="project" value="InterPro"/>
</dbReference>